<evidence type="ECO:0000259" key="2">
    <source>
        <dbReference type="PROSITE" id="PS50106"/>
    </source>
</evidence>
<dbReference type="InterPro" id="IPR036034">
    <property type="entry name" value="PDZ_sf"/>
</dbReference>
<feature type="transmembrane region" description="Helical" evidence="1">
    <location>
        <begin position="6"/>
        <end position="30"/>
    </location>
</feature>
<dbReference type="EMBL" id="CP000448">
    <property type="protein sequence ID" value="ABI67600.1"/>
    <property type="molecule type" value="Genomic_DNA"/>
</dbReference>
<keyword evidence="1" id="KW-0812">Transmembrane</keyword>
<dbReference type="KEGG" id="swo:Swol_0249"/>
<feature type="transmembrane region" description="Helical" evidence="1">
    <location>
        <begin position="125"/>
        <end position="143"/>
    </location>
</feature>
<organism evidence="3 4">
    <name type="scientific">Syntrophomonas wolfei subsp. wolfei (strain DSM 2245B / Goettingen)</name>
    <dbReference type="NCBI Taxonomy" id="335541"/>
    <lineage>
        <taxon>Bacteria</taxon>
        <taxon>Bacillati</taxon>
        <taxon>Bacillota</taxon>
        <taxon>Clostridia</taxon>
        <taxon>Eubacteriales</taxon>
        <taxon>Syntrophomonadaceae</taxon>
        <taxon>Syntrophomonas</taxon>
    </lineage>
</organism>
<feature type="domain" description="PDZ" evidence="2">
    <location>
        <begin position="276"/>
        <end position="353"/>
    </location>
</feature>
<dbReference type="AlphaFoldDB" id="Q0B0A4"/>
<reference evidence="4" key="1">
    <citation type="journal article" date="2010" name="Environ. Microbiol.">
        <title>The genome of Syntrophomonas wolfei: new insights into syntrophic metabolism and biohydrogen production.</title>
        <authorList>
            <person name="Sieber J.R."/>
            <person name="Sims D.R."/>
            <person name="Han C."/>
            <person name="Kim E."/>
            <person name="Lykidis A."/>
            <person name="Lapidus A.L."/>
            <person name="McDonnald E."/>
            <person name="Rohlin L."/>
            <person name="Culley D.E."/>
            <person name="Gunsalus R."/>
            <person name="McInerney M.J."/>
        </authorList>
    </citation>
    <scope>NUCLEOTIDE SEQUENCE [LARGE SCALE GENOMIC DNA]</scope>
    <source>
        <strain evidence="4">DSM 2245B / Goettingen</strain>
    </source>
</reference>
<evidence type="ECO:0000256" key="1">
    <source>
        <dbReference type="SAM" id="Phobius"/>
    </source>
</evidence>
<feature type="transmembrane region" description="Helical" evidence="1">
    <location>
        <begin position="51"/>
        <end position="73"/>
    </location>
</feature>
<dbReference type="Proteomes" id="UP000001968">
    <property type="component" value="Chromosome"/>
</dbReference>
<evidence type="ECO:0000313" key="4">
    <source>
        <dbReference type="Proteomes" id="UP000001968"/>
    </source>
</evidence>
<proteinExistence type="predicted"/>
<dbReference type="RefSeq" id="WP_011639709.1">
    <property type="nucleotide sequence ID" value="NC_008346.1"/>
</dbReference>
<dbReference type="HOGENOM" id="CLU_051142_0_0_9"/>
<protein>
    <recommendedName>
        <fullName evidence="2">PDZ domain-containing protein</fullName>
    </recommendedName>
</protein>
<accession>Q0B0A4</accession>
<gene>
    <name evidence="3" type="ordered locus">Swol_0249</name>
</gene>
<name>Q0B0A4_SYNWW</name>
<evidence type="ECO:0000313" key="3">
    <source>
        <dbReference type="EMBL" id="ABI67600.1"/>
    </source>
</evidence>
<keyword evidence="4" id="KW-1185">Reference proteome</keyword>
<dbReference type="OrthoDB" id="198399at2"/>
<keyword evidence="1" id="KW-0472">Membrane</keyword>
<dbReference type="STRING" id="335541.Swol_0249"/>
<dbReference type="PROSITE" id="PS50106">
    <property type="entry name" value="PDZ"/>
    <property type="match status" value="1"/>
</dbReference>
<dbReference type="InterPro" id="IPR001478">
    <property type="entry name" value="PDZ"/>
</dbReference>
<dbReference type="Gene3D" id="2.30.42.10">
    <property type="match status" value="1"/>
</dbReference>
<sequence length="405" mass="45114">MMGRVFVTTFTSPLFLLIYLFLFMMVAWQYRRMDKLSGRILDNGRKSYWKAALLSSFLGLLGGGLGSILLVLLGINLNNIGIAQLWLLAILLMLINPRFLCFAYAGGILSLFSLLTGYPEINVPHLMGLIAVLHMVESSLILLDGKFQPSPIYIKKDGTVQGGFNLQKFWPIPLVALIGVGMIEPGSGIDMPAWWPLLKDYPTVSPDQTYALLPVLAILGYGEITTTTTPAQRIRHSAGKLFAFSLILLLLALGASRWEALGLAAALFGPLGHELVIWLGQREERRKQPLYLQSGSGVMVLDVIPGTVADRAGIKSRDIILLANGQELQSLYALEAEWERSQGRVRLEVLREGKRMLCQLEQKSGRELGIIPAPDPYNRRYLLLQEDNIFGLLQKIWEKLKRLKG</sequence>
<dbReference type="eggNOG" id="COG0265">
    <property type="taxonomic scope" value="Bacteria"/>
</dbReference>
<feature type="transmembrane region" description="Helical" evidence="1">
    <location>
        <begin position="238"/>
        <end position="255"/>
    </location>
</feature>
<dbReference type="SMART" id="SM00228">
    <property type="entry name" value="PDZ"/>
    <property type="match status" value="1"/>
</dbReference>
<keyword evidence="1" id="KW-1133">Transmembrane helix</keyword>
<dbReference type="SUPFAM" id="SSF50156">
    <property type="entry name" value="PDZ domain-like"/>
    <property type="match status" value="1"/>
</dbReference>